<name>A0A0U4WXI0_9MICO</name>
<evidence type="ECO:0000313" key="8">
    <source>
        <dbReference type="EMBL" id="BAU32439.1"/>
    </source>
</evidence>
<keyword evidence="3 6" id="KW-0812">Transmembrane</keyword>
<feature type="transmembrane region" description="Helical" evidence="6">
    <location>
        <begin position="151"/>
        <end position="168"/>
    </location>
</feature>
<dbReference type="PANTHER" id="PTHR32322">
    <property type="entry name" value="INNER MEMBRANE TRANSPORTER"/>
    <property type="match status" value="1"/>
</dbReference>
<evidence type="ECO:0000256" key="5">
    <source>
        <dbReference type="ARBA" id="ARBA00023136"/>
    </source>
</evidence>
<proteinExistence type="inferred from homology"/>
<dbReference type="OrthoDB" id="9787117at2"/>
<dbReference type="GO" id="GO:0016020">
    <property type="term" value="C:membrane"/>
    <property type="evidence" value="ECO:0007669"/>
    <property type="project" value="UniProtKB-SubCell"/>
</dbReference>
<feature type="transmembrane region" description="Helical" evidence="6">
    <location>
        <begin position="32"/>
        <end position="51"/>
    </location>
</feature>
<organism evidence="8 9">
    <name type="scientific">Microcella alkaliphila</name>
    <dbReference type="NCBI Taxonomy" id="279828"/>
    <lineage>
        <taxon>Bacteria</taxon>
        <taxon>Bacillati</taxon>
        <taxon>Actinomycetota</taxon>
        <taxon>Actinomycetes</taxon>
        <taxon>Micrococcales</taxon>
        <taxon>Microbacteriaceae</taxon>
        <taxon>Microcella</taxon>
    </lineage>
</organism>
<gene>
    <name evidence="8" type="ORF">MalAC0309_1588</name>
</gene>
<evidence type="ECO:0000256" key="3">
    <source>
        <dbReference type="ARBA" id="ARBA00022692"/>
    </source>
</evidence>
<dbReference type="Pfam" id="PF00892">
    <property type="entry name" value="EamA"/>
    <property type="match status" value="2"/>
</dbReference>
<dbReference type="InterPro" id="IPR000620">
    <property type="entry name" value="EamA_dom"/>
</dbReference>
<comment type="subcellular location">
    <subcellularLocation>
        <location evidence="1">Membrane</location>
        <topology evidence="1">Multi-pass membrane protein</topology>
    </subcellularLocation>
</comment>
<dbReference type="EMBL" id="AP017315">
    <property type="protein sequence ID" value="BAU32439.1"/>
    <property type="molecule type" value="Genomic_DNA"/>
</dbReference>
<sequence>MILAVWAVVLASALWGTTGTAATFLSSDVSPLATGSATMAIGGALLFAIAARPASRAIADPRARRWLLVGAIGVVVYPLAFYSSMSLAGVAIGNVVSLGSGPLFAALLEWRVTRRPLTRRWMLAAAISISGVVMLAAGGHGGDSPVNPDDVPAGVGLGLLAGAAYALYTFTSAEVIARGHSSRATMGAVFGLGAIPLTVVLVFTGAPLVQSLGNVSIIVYLALGPMFLAYVLFGIGLRRLRSSVVTVITLLEPLMATLLAVAVVGERLDLLGWCGLGVILIGVTLLSPARRPRLRPPRT</sequence>
<feature type="transmembrane region" description="Helical" evidence="6">
    <location>
        <begin position="87"/>
        <end position="108"/>
    </location>
</feature>
<dbReference type="RefSeq" id="WP_150129225.1">
    <property type="nucleotide sequence ID" value="NZ_AP017315.1"/>
</dbReference>
<keyword evidence="4 6" id="KW-1133">Transmembrane helix</keyword>
<evidence type="ECO:0000259" key="7">
    <source>
        <dbReference type="Pfam" id="PF00892"/>
    </source>
</evidence>
<dbReference type="PANTHER" id="PTHR32322:SF2">
    <property type="entry name" value="EAMA DOMAIN-CONTAINING PROTEIN"/>
    <property type="match status" value="1"/>
</dbReference>
<evidence type="ECO:0000256" key="2">
    <source>
        <dbReference type="ARBA" id="ARBA00007362"/>
    </source>
</evidence>
<dbReference type="Proteomes" id="UP000218965">
    <property type="component" value="Chromosome"/>
</dbReference>
<keyword evidence="5 6" id="KW-0472">Membrane</keyword>
<feature type="transmembrane region" description="Helical" evidence="6">
    <location>
        <begin position="189"/>
        <end position="209"/>
    </location>
</feature>
<reference evidence="9" key="1">
    <citation type="submission" date="2015-12" db="EMBL/GenBank/DDBJ databases">
        <authorList>
            <person name="Shamseldin A."/>
            <person name="Moawad H."/>
            <person name="Abd El-Rahim W.M."/>
            <person name="Sadowsky M.J."/>
        </authorList>
    </citation>
    <scope>NUCLEOTIDE SEQUENCE [LARGE SCALE GENOMIC DNA]</scope>
    <source>
        <strain evidence="9">JAM AC0309</strain>
    </source>
</reference>
<feature type="transmembrane region" description="Helical" evidence="6">
    <location>
        <begin position="215"/>
        <end position="237"/>
    </location>
</feature>
<feature type="transmembrane region" description="Helical" evidence="6">
    <location>
        <begin position="63"/>
        <end position="81"/>
    </location>
</feature>
<dbReference type="KEGG" id="malk:MalAC0309_1588"/>
<evidence type="ECO:0000256" key="4">
    <source>
        <dbReference type="ARBA" id="ARBA00022989"/>
    </source>
</evidence>
<dbReference type="InterPro" id="IPR037185">
    <property type="entry name" value="EmrE-like"/>
</dbReference>
<evidence type="ECO:0000256" key="6">
    <source>
        <dbReference type="SAM" id="Phobius"/>
    </source>
</evidence>
<protein>
    <recommendedName>
        <fullName evidence="7">EamA domain-containing protein</fullName>
    </recommendedName>
</protein>
<feature type="domain" description="EamA" evidence="7">
    <location>
        <begin position="154"/>
        <end position="287"/>
    </location>
</feature>
<dbReference type="InterPro" id="IPR050638">
    <property type="entry name" value="AA-Vitamin_Transporters"/>
</dbReference>
<feature type="transmembrane region" description="Helical" evidence="6">
    <location>
        <begin position="270"/>
        <end position="289"/>
    </location>
</feature>
<reference evidence="8 9" key="2">
    <citation type="submission" date="2016-01" db="EMBL/GenBank/DDBJ databases">
        <title>Microcella alkaliphila JAM AC0309 whole genome shotgun sequence.</title>
        <authorList>
            <person name="Kurata A."/>
            <person name="Hirose Y."/>
            <person name="Kishimoto N."/>
            <person name="Kobayashi T."/>
        </authorList>
    </citation>
    <scope>NUCLEOTIDE SEQUENCE [LARGE SCALE GENOMIC DNA]</scope>
    <source>
        <strain evidence="8 9">JAM AC0309</strain>
    </source>
</reference>
<dbReference type="AlphaFoldDB" id="A0A0U4WXI0"/>
<comment type="similarity">
    <text evidence="2">Belongs to the EamA transporter family.</text>
</comment>
<accession>A0A0U4WXI0</accession>
<dbReference type="SUPFAM" id="SSF103481">
    <property type="entry name" value="Multidrug resistance efflux transporter EmrE"/>
    <property type="match status" value="2"/>
</dbReference>
<dbReference type="Gene3D" id="1.10.3730.20">
    <property type="match status" value="1"/>
</dbReference>
<feature type="transmembrane region" description="Helical" evidence="6">
    <location>
        <begin position="244"/>
        <end position="264"/>
    </location>
</feature>
<evidence type="ECO:0000313" key="9">
    <source>
        <dbReference type="Proteomes" id="UP000218965"/>
    </source>
</evidence>
<feature type="transmembrane region" description="Helical" evidence="6">
    <location>
        <begin position="120"/>
        <end position="139"/>
    </location>
</feature>
<evidence type="ECO:0000256" key="1">
    <source>
        <dbReference type="ARBA" id="ARBA00004141"/>
    </source>
</evidence>
<feature type="domain" description="EamA" evidence="7">
    <location>
        <begin position="4"/>
        <end position="135"/>
    </location>
</feature>